<protein>
    <submittedName>
        <fullName evidence="1">Ribonuclease H-like domain-containing protein</fullName>
    </submittedName>
</protein>
<dbReference type="EMBL" id="BKCJ010004892">
    <property type="protein sequence ID" value="GEU63689.1"/>
    <property type="molecule type" value="Genomic_DNA"/>
</dbReference>
<dbReference type="PANTHER" id="PTHR11439">
    <property type="entry name" value="GAG-POL-RELATED RETROTRANSPOSON"/>
    <property type="match status" value="1"/>
</dbReference>
<evidence type="ECO:0000313" key="1">
    <source>
        <dbReference type="EMBL" id="GEU63689.1"/>
    </source>
</evidence>
<reference evidence="1" key="1">
    <citation type="journal article" date="2019" name="Sci. Rep.">
        <title>Draft genome of Tanacetum cinerariifolium, the natural source of mosquito coil.</title>
        <authorList>
            <person name="Yamashiro T."/>
            <person name="Shiraishi A."/>
            <person name="Satake H."/>
            <person name="Nakayama K."/>
        </authorList>
    </citation>
    <scope>NUCLEOTIDE SEQUENCE</scope>
</reference>
<dbReference type="PANTHER" id="PTHR11439:SF524">
    <property type="entry name" value="RNA-DIRECTED DNA POLYMERASE, PROTEIN KINASE RLK-PELLE-DLSV FAMILY"/>
    <property type="match status" value="1"/>
</dbReference>
<name>A0A6L2LRC1_TANCI</name>
<proteinExistence type="predicted"/>
<gene>
    <name evidence="1" type="ORF">Tci_035667</name>
</gene>
<organism evidence="1">
    <name type="scientific">Tanacetum cinerariifolium</name>
    <name type="common">Dalmatian daisy</name>
    <name type="synonym">Chrysanthemum cinerariifolium</name>
    <dbReference type="NCBI Taxonomy" id="118510"/>
    <lineage>
        <taxon>Eukaryota</taxon>
        <taxon>Viridiplantae</taxon>
        <taxon>Streptophyta</taxon>
        <taxon>Embryophyta</taxon>
        <taxon>Tracheophyta</taxon>
        <taxon>Spermatophyta</taxon>
        <taxon>Magnoliopsida</taxon>
        <taxon>eudicotyledons</taxon>
        <taxon>Gunneridae</taxon>
        <taxon>Pentapetalae</taxon>
        <taxon>asterids</taxon>
        <taxon>campanulids</taxon>
        <taxon>Asterales</taxon>
        <taxon>Asteraceae</taxon>
        <taxon>Asteroideae</taxon>
        <taxon>Anthemideae</taxon>
        <taxon>Anthemidinae</taxon>
        <taxon>Tanacetum</taxon>
    </lineage>
</organism>
<dbReference type="CDD" id="cd09272">
    <property type="entry name" value="RNase_HI_RT_Ty1"/>
    <property type="match status" value="1"/>
</dbReference>
<sequence length="421" mass="49286">MEQELRLKLEAAERAFEAQAEKDRTLMRLDELREPHLAALGRILRYVHGTIDYGLQLYSSSTSSLIAYSDVDWAGCSATRRSTSGYYVFLGTNLLSWSSKRQYTLSRSSAEAEYCGVTNACDLFILDPVKHQRTKRIEINIHFVRDQVIVRQVYGLHIPSLISTPHDWLKFNNRNFSLDSRKEFCNNHKGLLSKEIEGLEALDYVEFNTLQEGRAFLTLEQFCHVSFRHNDRNFTSQAWNRLFGIREQVVRVYVLELLSSFKFRDHVVELDINDTMVFQLLGTRRSMSMRTRRVVDDQLDNSGDEAKVTKVRRAQDEAGGVRHHPNMSFNNTIWAMDDRLGDMDTNIYKLSNDVENLTYVVSRMCEQYDQFYREFGQMRMEQERFCNWNTDHLSQLLAYHHIDHTRYDGTQCSYVTNIPDL</sequence>
<comment type="caution">
    <text evidence="1">The sequence shown here is derived from an EMBL/GenBank/DDBJ whole genome shotgun (WGS) entry which is preliminary data.</text>
</comment>
<accession>A0A6L2LRC1</accession>
<dbReference type="AlphaFoldDB" id="A0A6L2LRC1"/>